<dbReference type="InterPro" id="IPR012677">
    <property type="entry name" value="Nucleotide-bd_a/b_plait_sf"/>
</dbReference>
<gene>
    <name evidence="3" type="ORF">BB558_000385</name>
</gene>
<reference evidence="3 4" key="1">
    <citation type="journal article" date="2018" name="MBio">
        <title>Comparative Genomics Reveals the Core Gene Toolbox for the Fungus-Insect Symbiosis.</title>
        <authorList>
            <person name="Wang Y."/>
            <person name="Stata M."/>
            <person name="Wang W."/>
            <person name="Stajich J.E."/>
            <person name="White M.M."/>
            <person name="Moncalvo J.M."/>
        </authorList>
    </citation>
    <scope>NUCLEOTIDE SEQUENCE [LARGE SCALE GENOMIC DNA]</scope>
    <source>
        <strain evidence="3 4">AUS-126-30</strain>
    </source>
</reference>
<evidence type="ECO:0000256" key="1">
    <source>
        <dbReference type="SAM" id="MobiDB-lite"/>
    </source>
</evidence>
<evidence type="ECO:0000313" key="4">
    <source>
        <dbReference type="Proteomes" id="UP000245591"/>
    </source>
</evidence>
<dbReference type="InterPro" id="IPR035979">
    <property type="entry name" value="RBD_domain_sf"/>
</dbReference>
<dbReference type="GO" id="GO:0070988">
    <property type="term" value="P:demethylation"/>
    <property type="evidence" value="ECO:0007669"/>
    <property type="project" value="InterPro"/>
</dbReference>
<dbReference type="Gene3D" id="3.30.70.330">
    <property type="match status" value="1"/>
</dbReference>
<dbReference type="SUPFAM" id="SSF51197">
    <property type="entry name" value="Clavaminate synthase-like"/>
    <property type="match status" value="1"/>
</dbReference>
<dbReference type="SUPFAM" id="SSF54928">
    <property type="entry name" value="RNA-binding domain, RBD"/>
    <property type="match status" value="1"/>
</dbReference>
<dbReference type="InterPro" id="IPR037151">
    <property type="entry name" value="AlkB-like_sf"/>
</dbReference>
<dbReference type="PROSITE" id="PS51471">
    <property type="entry name" value="FE2OG_OXY"/>
    <property type="match status" value="1"/>
</dbReference>
<sequence>MEIHTESAQNANIPEINSKTFNSNPNDNITNDLENLDLEFSLDPEKDTVENESQKNNPENLSKREKREMLKLLQRKEAAYSTFAKMEGLADPYSAFSKLPRKSMIIVNLGVGAVGGASSEQIEAIFLEFKGFEKVVMAHGKPYSFVEFRGGDDAIVARNKLHEKSCENLGNKILFLEFVNHQDFAYLSDRTTTTNGQEKLSHVPGLYYKDDFLTIEEEQNLLELIGGNKIIDDNQSSDKPWSTIQNRKVQHYGYAFDYKRKHIGDGSQVSYKDIPDIIVNYINRAKQEYPFIGDFDQLSVQKYPPGAGISFHSDSHTAFGETLLILSLKSPIMMEFRHPSTRSLVCQDLKPRSIVIMSGDSRMGWEHGIRARRSDMIDSKVRMREERWSLTIRSINNEITCNCKYLALCDRDTQYVKEIKNKSQSVQSQR</sequence>
<dbReference type="EMBL" id="MBFU01000015">
    <property type="protein sequence ID" value="PWA03443.1"/>
    <property type="molecule type" value="Genomic_DNA"/>
</dbReference>
<feature type="region of interest" description="Disordered" evidence="1">
    <location>
        <begin position="44"/>
        <end position="65"/>
    </location>
</feature>
<dbReference type="Gene3D" id="2.60.120.590">
    <property type="entry name" value="Alpha-ketoglutarate-dependent dioxygenase AlkB-like"/>
    <property type="match status" value="1"/>
</dbReference>
<dbReference type="InterPro" id="IPR005123">
    <property type="entry name" value="Oxoglu/Fe-dep_dioxygenase_dom"/>
</dbReference>
<dbReference type="PANTHER" id="PTHR12463">
    <property type="entry name" value="OXYGENASE-RELATED"/>
    <property type="match status" value="1"/>
</dbReference>
<dbReference type="AlphaFoldDB" id="A0A2U1JEQ8"/>
<dbReference type="Proteomes" id="UP000245591">
    <property type="component" value="Unassembled WGS sequence"/>
</dbReference>
<dbReference type="GO" id="GO:0016491">
    <property type="term" value="F:oxidoreductase activity"/>
    <property type="evidence" value="ECO:0007669"/>
    <property type="project" value="TreeGrafter"/>
</dbReference>
<feature type="region of interest" description="Disordered" evidence="1">
    <location>
        <begin position="1"/>
        <end position="32"/>
    </location>
</feature>
<dbReference type="GO" id="GO:0003676">
    <property type="term" value="F:nucleic acid binding"/>
    <property type="evidence" value="ECO:0007669"/>
    <property type="project" value="InterPro"/>
</dbReference>
<organism evidence="3 4">
    <name type="scientific">Smittium angustum</name>
    <dbReference type="NCBI Taxonomy" id="133377"/>
    <lineage>
        <taxon>Eukaryota</taxon>
        <taxon>Fungi</taxon>
        <taxon>Fungi incertae sedis</taxon>
        <taxon>Zoopagomycota</taxon>
        <taxon>Kickxellomycotina</taxon>
        <taxon>Harpellomycetes</taxon>
        <taxon>Harpellales</taxon>
        <taxon>Legeriomycetaceae</taxon>
        <taxon>Smittium</taxon>
    </lineage>
</organism>
<feature type="domain" description="Fe2OG dioxygenase" evidence="2">
    <location>
        <begin position="294"/>
        <end position="396"/>
    </location>
</feature>
<feature type="compositionally biased region" description="Basic and acidic residues" evidence="1">
    <location>
        <begin position="44"/>
        <end position="53"/>
    </location>
</feature>
<proteinExistence type="predicted"/>
<protein>
    <recommendedName>
        <fullName evidence="2">Fe2OG dioxygenase domain-containing protein</fullName>
    </recommendedName>
</protein>
<evidence type="ECO:0000313" key="3">
    <source>
        <dbReference type="EMBL" id="PWA03443.1"/>
    </source>
</evidence>
<dbReference type="InterPro" id="IPR032857">
    <property type="entry name" value="ALKBH4"/>
</dbReference>
<dbReference type="InterPro" id="IPR027450">
    <property type="entry name" value="AlkB-like"/>
</dbReference>
<keyword evidence="4" id="KW-1185">Reference proteome</keyword>
<evidence type="ECO:0000259" key="2">
    <source>
        <dbReference type="PROSITE" id="PS51471"/>
    </source>
</evidence>
<dbReference type="Pfam" id="PF13532">
    <property type="entry name" value="2OG-FeII_Oxy_2"/>
    <property type="match status" value="1"/>
</dbReference>
<comment type="caution">
    <text evidence="3">The sequence shown here is derived from an EMBL/GenBank/DDBJ whole genome shotgun (WGS) entry which is preliminary data.</text>
</comment>
<name>A0A2U1JEQ8_SMIAN</name>
<accession>A0A2U1JEQ8</accession>
<dbReference type="PANTHER" id="PTHR12463:SF1">
    <property type="entry name" value="2-OXOGLUTARATE AND FE-DEPENDENT OXYGENASE FAMILY PROTEIN"/>
    <property type="match status" value="1"/>
</dbReference>
<dbReference type="GO" id="GO:0032451">
    <property type="term" value="F:demethylase activity"/>
    <property type="evidence" value="ECO:0007669"/>
    <property type="project" value="TreeGrafter"/>
</dbReference>